<dbReference type="AlphaFoldDB" id="A0A4Q8K4I6"/>
<feature type="signal peptide" evidence="1">
    <location>
        <begin position="1"/>
        <end position="22"/>
    </location>
</feature>
<evidence type="ECO:0000259" key="2">
    <source>
        <dbReference type="Pfam" id="PF01826"/>
    </source>
</evidence>
<dbReference type="EMBL" id="HAHL01000154">
    <property type="protein sequence ID" value="SNX34212.1"/>
    <property type="molecule type" value="Transcribed_RNA"/>
</dbReference>
<keyword evidence="1" id="KW-0732">Signal</keyword>
<organism evidence="3">
    <name type="scientific">Liphistius sp. SGP-2016</name>
    <dbReference type="NCBI Taxonomy" id="1905180"/>
    <lineage>
        <taxon>Eukaryota</taxon>
        <taxon>Metazoa</taxon>
        <taxon>Ecdysozoa</taxon>
        <taxon>Arthropoda</taxon>
        <taxon>Chelicerata</taxon>
        <taxon>Arachnida</taxon>
        <taxon>Araneae</taxon>
        <taxon>Mesothelae</taxon>
        <taxon>Liphistiidae</taxon>
        <taxon>Liphistius</taxon>
    </lineage>
</organism>
<feature type="chain" id="PRO_5033833586" evidence="1">
    <location>
        <begin position="23"/>
        <end position="82"/>
    </location>
</feature>
<evidence type="ECO:0000313" key="3">
    <source>
        <dbReference type="EMBL" id="SNX34212.1"/>
    </source>
</evidence>
<dbReference type="InterPro" id="IPR036084">
    <property type="entry name" value="Ser_inhib-like_sf"/>
</dbReference>
<dbReference type="EMBL" id="HAHL01000230">
    <property type="protein sequence ID" value="SNX34861.1"/>
    <property type="molecule type" value="Transcribed_RNA"/>
</dbReference>
<dbReference type="SUPFAM" id="SSF57567">
    <property type="entry name" value="Serine protease inhibitors"/>
    <property type="match status" value="1"/>
</dbReference>
<dbReference type="CDD" id="cd19941">
    <property type="entry name" value="TIL"/>
    <property type="match status" value="1"/>
</dbReference>
<protein>
    <submittedName>
        <fullName evidence="3">U39-Liphistoxin-Lsp1a_1</fullName>
    </submittedName>
</protein>
<accession>A0A4Q8K4I6</accession>
<proteinExistence type="predicted"/>
<reference evidence="3" key="2">
    <citation type="submission" date="2019-05" db="EMBL/GenBank/DDBJ databases">
        <title>Unravelling the molecular evolution of spider venoms.</title>
        <authorList>
            <person name="Pineda S."/>
        </authorList>
    </citation>
    <scope>NUCLEOTIDE SEQUENCE</scope>
</reference>
<name>A0A4Q8K4I6_9ARAC</name>
<dbReference type="Gene3D" id="2.10.25.10">
    <property type="entry name" value="Laminin"/>
    <property type="match status" value="1"/>
</dbReference>
<dbReference type="Pfam" id="PF01826">
    <property type="entry name" value="TIL"/>
    <property type="match status" value="1"/>
</dbReference>
<dbReference type="EMBL" id="HAHL01000054">
    <property type="protein sequence ID" value="SNX33154.1"/>
    <property type="molecule type" value="Transcribed_RNA"/>
</dbReference>
<sequence>MKTIVLVFAVVVLVGLYETSDAAHICDDSKQEVFTSCGTACPDTCENYNEIRACTDQCVQGCFCRRGQVRRSDGHCVEPVDC</sequence>
<dbReference type="EMBL" id="HAHL01000260">
    <property type="protein sequence ID" value="SNX35083.1"/>
    <property type="molecule type" value="Transcribed_RNA"/>
</dbReference>
<dbReference type="InterPro" id="IPR002919">
    <property type="entry name" value="TIL_dom"/>
</dbReference>
<evidence type="ECO:0000256" key="1">
    <source>
        <dbReference type="SAM" id="SignalP"/>
    </source>
</evidence>
<reference evidence="3" key="1">
    <citation type="submission" date="2017-05" db="EMBL/GenBank/DDBJ databases">
        <authorList>
            <person name="QRISCLOUD D."/>
        </authorList>
    </citation>
    <scope>NUCLEOTIDE SEQUENCE</scope>
</reference>
<feature type="domain" description="TIL" evidence="2">
    <location>
        <begin position="30"/>
        <end position="82"/>
    </location>
</feature>